<evidence type="ECO:0000259" key="1">
    <source>
        <dbReference type="Pfam" id="PF18864"/>
    </source>
</evidence>
<proteinExistence type="predicted"/>
<dbReference type="InterPro" id="IPR041304">
    <property type="entry name" value="AbiTii"/>
</dbReference>
<accession>A0A1G9PT49</accession>
<dbReference type="Pfam" id="PF18864">
    <property type="entry name" value="AbiTii"/>
    <property type="match status" value="1"/>
</dbReference>
<organism evidence="2 3">
    <name type="scientific">Halarsenatibacter silvermanii</name>
    <dbReference type="NCBI Taxonomy" id="321763"/>
    <lineage>
        <taxon>Bacteria</taxon>
        <taxon>Bacillati</taxon>
        <taxon>Bacillota</taxon>
        <taxon>Clostridia</taxon>
        <taxon>Halanaerobiales</taxon>
        <taxon>Halarsenatibacteraceae</taxon>
        <taxon>Halarsenatibacter</taxon>
    </lineage>
</organism>
<dbReference type="EMBL" id="FNGO01000014">
    <property type="protein sequence ID" value="SDM01813.1"/>
    <property type="molecule type" value="Genomic_DNA"/>
</dbReference>
<reference evidence="2 3" key="1">
    <citation type="submission" date="2016-10" db="EMBL/GenBank/DDBJ databases">
        <authorList>
            <person name="de Groot N.N."/>
        </authorList>
    </citation>
    <scope>NUCLEOTIDE SEQUENCE [LARGE SCALE GENOMIC DNA]</scope>
    <source>
        <strain evidence="2 3">SLAS-1</strain>
    </source>
</reference>
<feature type="domain" description="AbiTii" evidence="1">
    <location>
        <begin position="55"/>
        <end position="212"/>
    </location>
</feature>
<sequence>MEKRVEWTKLLSCPSIFFQADYEFVISLIIHDIITNGLNIIRNKTTGVLKINTEIQSLLNACSRTENSIQNVLRKAELAAKNKGDNDFLRWIKNELEGYQQKEELPDFRIIEADLAVYDAFQGWQILQQSAKEINSEAAEASIKEPASELESVLEESKEEDVMISIDIPEDIEEDLRSELNLKADFAHVIRPPQLSIILEEITGKIHRWALESSPEKDAIEVCLSMDKMLKDRENKKKLAEKFSRLSEILKKENMNKEALKDNLMSVKRLLD</sequence>
<name>A0A1G9PT49_9FIRM</name>
<protein>
    <recommendedName>
        <fullName evidence="1">AbiTii domain-containing protein</fullName>
    </recommendedName>
</protein>
<keyword evidence="3" id="KW-1185">Reference proteome</keyword>
<gene>
    <name evidence="2" type="ORF">SAMN04488692_11420</name>
</gene>
<evidence type="ECO:0000313" key="3">
    <source>
        <dbReference type="Proteomes" id="UP000199476"/>
    </source>
</evidence>
<dbReference type="Proteomes" id="UP000199476">
    <property type="component" value="Unassembled WGS sequence"/>
</dbReference>
<dbReference type="AlphaFoldDB" id="A0A1G9PT49"/>
<evidence type="ECO:0000313" key="2">
    <source>
        <dbReference type="EMBL" id="SDM01813.1"/>
    </source>
</evidence>